<accession>A0A7K1U6E7</accession>
<evidence type="ECO:0008006" key="5">
    <source>
        <dbReference type="Google" id="ProtNLM"/>
    </source>
</evidence>
<evidence type="ECO:0000313" key="4">
    <source>
        <dbReference type="Proteomes" id="UP000461730"/>
    </source>
</evidence>
<evidence type="ECO:0000256" key="1">
    <source>
        <dbReference type="SAM" id="MobiDB-lite"/>
    </source>
</evidence>
<evidence type="ECO:0000256" key="2">
    <source>
        <dbReference type="SAM" id="SignalP"/>
    </source>
</evidence>
<gene>
    <name evidence="3" type="ORF">GO493_14850</name>
</gene>
<protein>
    <recommendedName>
        <fullName evidence="5">Outer membrane protein beta-barrel domain-containing protein</fullName>
    </recommendedName>
</protein>
<feature type="region of interest" description="Disordered" evidence="1">
    <location>
        <begin position="31"/>
        <end position="72"/>
    </location>
</feature>
<evidence type="ECO:0000313" key="3">
    <source>
        <dbReference type="EMBL" id="MVT09545.1"/>
    </source>
</evidence>
<proteinExistence type="predicted"/>
<dbReference type="AlphaFoldDB" id="A0A7K1U6E7"/>
<organism evidence="3 4">
    <name type="scientific">Chitinophaga tropicalis</name>
    <dbReference type="NCBI Taxonomy" id="2683588"/>
    <lineage>
        <taxon>Bacteria</taxon>
        <taxon>Pseudomonadati</taxon>
        <taxon>Bacteroidota</taxon>
        <taxon>Chitinophagia</taxon>
        <taxon>Chitinophagales</taxon>
        <taxon>Chitinophagaceae</taxon>
        <taxon>Chitinophaga</taxon>
    </lineage>
</organism>
<name>A0A7K1U6E7_9BACT</name>
<reference evidence="3 4" key="1">
    <citation type="submission" date="2019-12" db="EMBL/GenBank/DDBJ databases">
        <title>Chitinophaga sp. strain ysch24 (GDMCC 1.1355), whole genome shotgun sequence.</title>
        <authorList>
            <person name="Zhang X."/>
        </authorList>
    </citation>
    <scope>NUCLEOTIDE SEQUENCE [LARGE SCALE GENOMIC DNA]</scope>
    <source>
        <strain evidence="4">ysch24</strain>
    </source>
</reference>
<dbReference type="EMBL" id="WRXN01000006">
    <property type="protein sequence ID" value="MVT09545.1"/>
    <property type="molecule type" value="Genomic_DNA"/>
</dbReference>
<keyword evidence="2" id="KW-0732">Signal</keyword>
<dbReference type="Pfam" id="PF19515">
    <property type="entry name" value="DUF6048"/>
    <property type="match status" value="1"/>
</dbReference>
<dbReference type="RefSeq" id="WP_157306993.1">
    <property type="nucleotide sequence ID" value="NZ_WRXN01000006.1"/>
</dbReference>
<feature type="signal peptide" evidence="2">
    <location>
        <begin position="1"/>
        <end position="23"/>
    </location>
</feature>
<dbReference type="InterPro" id="IPR046111">
    <property type="entry name" value="DUF6048"/>
</dbReference>
<keyword evidence="4" id="KW-1185">Reference proteome</keyword>
<feature type="chain" id="PRO_5029718360" description="Outer membrane protein beta-barrel domain-containing protein" evidence="2">
    <location>
        <begin position="24"/>
        <end position="287"/>
    </location>
</feature>
<dbReference type="Proteomes" id="UP000461730">
    <property type="component" value="Unassembled WGS sequence"/>
</dbReference>
<comment type="caution">
    <text evidence="3">The sequence shown here is derived from an EMBL/GenBank/DDBJ whole genome shotgun (WGS) entry which is preliminary data.</text>
</comment>
<sequence>MIRTFLYTISVSLALLSAFSLQAQVKPASPAGDTIRLTKPAQDSTLRRQATPPRKQDSIAARKQARPTPPVTRLPDSVYYVPGGLRVGVDISRFALLYFQPYRTDVTFQADARINKKLYGAIEMGYNRTSHSDTSYTYKGNGMYATIGVDYDFLKKRDKDEKNMVFAGIRYGFARNSYEVPNYRIISDYWGSDITGSYPKTSMTAHWIELCMGIRVEALKNFFLGWGIREKIMLSSSADDAFPPIVIPGFGSGNKRSQFDMTYTVSYYFPLYKLKVSESREPRKKKD</sequence>